<evidence type="ECO:0000256" key="2">
    <source>
        <dbReference type="ARBA" id="ARBA00022679"/>
    </source>
</evidence>
<dbReference type="EMBL" id="KV918975">
    <property type="protein sequence ID" value="OSX73864.1"/>
    <property type="molecule type" value="Genomic_DNA"/>
</dbReference>
<feature type="region of interest" description="Disordered" evidence="3">
    <location>
        <begin position="1"/>
        <end position="114"/>
    </location>
</feature>
<dbReference type="Pfam" id="PF10017">
    <property type="entry name" value="Methyltransf_33"/>
    <property type="match status" value="2"/>
</dbReference>
<gene>
    <name evidence="5" type="ORF">BU14_0323s0008</name>
</gene>
<dbReference type="Gene3D" id="3.40.50.150">
    <property type="entry name" value="Vaccinia Virus protein VP39"/>
    <property type="match status" value="1"/>
</dbReference>
<dbReference type="InterPro" id="IPR051128">
    <property type="entry name" value="EgtD_Methyltrsf_superfamily"/>
</dbReference>
<feature type="compositionally biased region" description="Low complexity" evidence="3">
    <location>
        <begin position="1"/>
        <end position="16"/>
    </location>
</feature>
<keyword evidence="6" id="KW-1185">Reference proteome</keyword>
<dbReference type="InterPro" id="IPR019257">
    <property type="entry name" value="MeTrfase_dom"/>
</dbReference>
<evidence type="ECO:0000313" key="6">
    <source>
        <dbReference type="Proteomes" id="UP000218209"/>
    </source>
</evidence>
<proteinExistence type="predicted"/>
<reference evidence="5 6" key="1">
    <citation type="submission" date="2017-03" db="EMBL/GenBank/DDBJ databases">
        <title>WGS assembly of Porphyra umbilicalis.</title>
        <authorList>
            <person name="Brawley S.H."/>
            <person name="Blouin N.A."/>
            <person name="Ficko-Blean E."/>
            <person name="Wheeler G.L."/>
            <person name="Lohr M."/>
            <person name="Goodson H.V."/>
            <person name="Jenkins J.W."/>
            <person name="Blaby-Haas C.E."/>
            <person name="Helliwell K.E."/>
            <person name="Chan C."/>
            <person name="Marriage T."/>
            <person name="Bhattacharya D."/>
            <person name="Klein A.S."/>
            <person name="Badis Y."/>
            <person name="Brodie J."/>
            <person name="Cao Y."/>
            <person name="Collen J."/>
            <person name="Dittami S.M."/>
            <person name="Gachon C.M."/>
            <person name="Green B.R."/>
            <person name="Karpowicz S."/>
            <person name="Kim J.W."/>
            <person name="Kudahl U."/>
            <person name="Lin S."/>
            <person name="Michel G."/>
            <person name="Mittag M."/>
            <person name="Olson B.J."/>
            <person name="Pangilinan J."/>
            <person name="Peng Y."/>
            <person name="Qiu H."/>
            <person name="Shu S."/>
            <person name="Singer J.T."/>
            <person name="Smith A.G."/>
            <person name="Sprecher B.N."/>
            <person name="Wagner V."/>
            <person name="Wang W."/>
            <person name="Wang Z.-Y."/>
            <person name="Yan J."/>
            <person name="Yarish C."/>
            <person name="Zoeuner-Riek S."/>
            <person name="Zhuang Y."/>
            <person name="Zou Y."/>
            <person name="Lindquist E.A."/>
            <person name="Grimwood J."/>
            <person name="Barry K."/>
            <person name="Rokhsar D.S."/>
            <person name="Schmutz J."/>
            <person name="Stiller J.W."/>
            <person name="Grossman A.R."/>
            <person name="Prochnik S.E."/>
        </authorList>
    </citation>
    <scope>NUCLEOTIDE SEQUENCE [LARGE SCALE GENOMIC DNA]</scope>
    <source>
        <strain evidence="5">4086291</strain>
    </source>
</reference>
<feature type="domain" description="Histidine-specific methyltransferase SAM-dependent" evidence="4">
    <location>
        <begin position="385"/>
        <end position="554"/>
    </location>
</feature>
<protein>
    <recommendedName>
        <fullName evidence="4">Histidine-specific methyltransferase SAM-dependent domain-containing protein</fullName>
    </recommendedName>
</protein>
<evidence type="ECO:0000259" key="4">
    <source>
        <dbReference type="Pfam" id="PF10017"/>
    </source>
</evidence>
<dbReference type="SUPFAM" id="SSF53335">
    <property type="entry name" value="S-adenosyl-L-methionine-dependent methyltransferases"/>
    <property type="match status" value="1"/>
</dbReference>
<feature type="compositionally biased region" description="Low complexity" evidence="3">
    <location>
        <begin position="338"/>
        <end position="352"/>
    </location>
</feature>
<accession>A0A1X6NZ36</accession>
<feature type="region of interest" description="Disordered" evidence="3">
    <location>
        <begin position="338"/>
        <end position="365"/>
    </location>
</feature>
<keyword evidence="1" id="KW-0489">Methyltransferase</keyword>
<dbReference type="CDD" id="cd02440">
    <property type="entry name" value="AdoMet_MTases"/>
    <property type="match status" value="1"/>
</dbReference>
<keyword evidence="2" id="KW-0808">Transferase</keyword>
<evidence type="ECO:0000256" key="1">
    <source>
        <dbReference type="ARBA" id="ARBA00022603"/>
    </source>
</evidence>
<dbReference type="OrthoDB" id="4190at2759"/>
<organism evidence="5 6">
    <name type="scientific">Porphyra umbilicalis</name>
    <name type="common">Purple laver</name>
    <name type="synonym">Red alga</name>
    <dbReference type="NCBI Taxonomy" id="2786"/>
    <lineage>
        <taxon>Eukaryota</taxon>
        <taxon>Rhodophyta</taxon>
        <taxon>Bangiophyceae</taxon>
        <taxon>Bangiales</taxon>
        <taxon>Bangiaceae</taxon>
        <taxon>Porphyra</taxon>
    </lineage>
</organism>
<dbReference type="PANTHER" id="PTHR43397">
    <property type="entry name" value="ERGOTHIONEINE BIOSYNTHESIS PROTEIN 1"/>
    <property type="match status" value="1"/>
</dbReference>
<dbReference type="GO" id="GO:0008168">
    <property type="term" value="F:methyltransferase activity"/>
    <property type="evidence" value="ECO:0007669"/>
    <property type="project" value="UniProtKB-KW"/>
</dbReference>
<feature type="domain" description="Histidine-specific methyltransferase SAM-dependent" evidence="4">
    <location>
        <begin position="190"/>
        <end position="325"/>
    </location>
</feature>
<evidence type="ECO:0000256" key="3">
    <source>
        <dbReference type="SAM" id="MobiDB-lite"/>
    </source>
</evidence>
<name>A0A1X6NZ36_PORUM</name>
<sequence length="557" mass="57788">MRAAAAPTVAPASASPRGESPCDPWRGSSPGGNNPAHPGPTPSTVASGARRPPSAPSTAHNGGSRGLQMQRPTRAVQNGRAVAGGRTTTAHSHLPSHGACQRRSPPQSSSVSGGATAITAGVMAPHHSGKVTNQVAELPSSVLRATSRTSLDRSTDGAFGKAIVTEPALKASRVTVLQEEDAAANLNLLEADAIEGLSKAVKRLSSLYFYDDKGSQLFRDITDQEEYYVTAAEAEILDTDGAAILAAAGVGAASSPVNVIELGAGDGCKTVSLLGHLTASGANYEYSPIDISREAMRLLFSTLARSQAGTGVRVHGIVGDYLDALDFVVSAPPLSLLSSTSGSSDDTSVDGSQAPSDDAEEVDSADSADGVVIGGGIAAAGKVAHLKNMVVFLGSSLGNFEPAAALAFLRDVRARLRPGDCLLIGYDLKKSPATLQAAYSDTAGVTAAFNYNLLERLNRDVGGDFDVSAFEHHAVYNPVAGTMESYLLSTRRQVVHVGRGARRTEFTLDAWEPIHTEYSHKYTEAQMGGLAKSAGFSVVRNFTDAAGRYIDAVWSVA</sequence>
<feature type="compositionally biased region" description="Low complexity" evidence="3">
    <location>
        <begin position="101"/>
        <end position="114"/>
    </location>
</feature>
<dbReference type="PANTHER" id="PTHR43397:SF1">
    <property type="entry name" value="ERGOTHIONEINE BIOSYNTHESIS PROTEIN 1"/>
    <property type="match status" value="1"/>
</dbReference>
<dbReference type="Proteomes" id="UP000218209">
    <property type="component" value="Unassembled WGS sequence"/>
</dbReference>
<dbReference type="GO" id="GO:0032259">
    <property type="term" value="P:methylation"/>
    <property type="evidence" value="ECO:0007669"/>
    <property type="project" value="UniProtKB-KW"/>
</dbReference>
<dbReference type="AlphaFoldDB" id="A0A1X6NZ36"/>
<dbReference type="InterPro" id="IPR029063">
    <property type="entry name" value="SAM-dependent_MTases_sf"/>
</dbReference>
<evidence type="ECO:0000313" key="5">
    <source>
        <dbReference type="EMBL" id="OSX73864.1"/>
    </source>
</evidence>